<dbReference type="PANTHER" id="PTHR42781">
    <property type="entry name" value="SPERMIDINE/PUTRESCINE IMPORT ATP-BINDING PROTEIN POTA"/>
    <property type="match status" value="1"/>
</dbReference>
<evidence type="ECO:0000313" key="6">
    <source>
        <dbReference type="EMBL" id="MDQ0323047.1"/>
    </source>
</evidence>
<sequence length="369" mass="40310">MLSPSNHAQRHSVPRLVLNGLFKQLGGKAVVSGIDLSIDPGECVVLLGPSGCGKTTTLRMVAGFIDPDEGGIVIKGKPVAGNGVFVPTERRQLGMVFQSYAIWPHKSVFENVAFGLKIAGIDRAAIRKKVDQVLELVQLSAHANRFPGDLSGGQQQRVALARAIVMEPGLLLFDEPLSNLDASLREELRRELQRLHAEKGITMLYVTHDQQEALALADRIAVMNEGRIEQFDTPEKIYRWPETRFVASFVGATNLLEGHITGKDVGENRLRIETKRCGTFIARAHSEFIAASRIGDTAAVVIRPEDLNLAPAGQGLTATVKELTFLGDSYEVSVETNGTHLRARPRKRPDIRDGKVVVIPDPEAVWAVP</sequence>
<keyword evidence="2" id="KW-0813">Transport</keyword>
<accession>A0ABU0C1R1</accession>
<protein>
    <submittedName>
        <fullName evidence="6">ABC-type Fe3+/spermidine/putrescine transport system ATPase subunit</fullName>
    </submittedName>
</protein>
<dbReference type="InterPro" id="IPR017871">
    <property type="entry name" value="ABC_transporter-like_CS"/>
</dbReference>
<dbReference type="RefSeq" id="WP_307235336.1">
    <property type="nucleotide sequence ID" value="NZ_JAUSVF010000003.1"/>
</dbReference>
<reference evidence="6 7" key="1">
    <citation type="submission" date="2023-07" db="EMBL/GenBank/DDBJ databases">
        <title>Genomic Encyclopedia of Type Strains, Phase IV (KMG-IV): sequencing the most valuable type-strain genomes for metagenomic binning, comparative biology and taxonomic classification.</title>
        <authorList>
            <person name="Goeker M."/>
        </authorList>
    </citation>
    <scope>NUCLEOTIDE SEQUENCE [LARGE SCALE GENOMIC DNA]</scope>
    <source>
        <strain evidence="6 7">DSM 1112</strain>
    </source>
</reference>
<keyword evidence="3" id="KW-0547">Nucleotide-binding</keyword>
<dbReference type="Proteomes" id="UP001230207">
    <property type="component" value="Unassembled WGS sequence"/>
</dbReference>
<evidence type="ECO:0000256" key="1">
    <source>
        <dbReference type="ARBA" id="ARBA00005417"/>
    </source>
</evidence>
<name>A0ABU0C1R1_9HYPH</name>
<dbReference type="InterPro" id="IPR050093">
    <property type="entry name" value="ABC_SmlMolc_Importer"/>
</dbReference>
<dbReference type="EMBL" id="JAUSVF010000003">
    <property type="protein sequence ID" value="MDQ0323047.1"/>
    <property type="molecule type" value="Genomic_DNA"/>
</dbReference>
<dbReference type="Pfam" id="PF00005">
    <property type="entry name" value="ABC_tran"/>
    <property type="match status" value="1"/>
</dbReference>
<dbReference type="PROSITE" id="PS00211">
    <property type="entry name" value="ABC_TRANSPORTER_1"/>
    <property type="match status" value="1"/>
</dbReference>
<evidence type="ECO:0000313" key="7">
    <source>
        <dbReference type="Proteomes" id="UP001230207"/>
    </source>
</evidence>
<feature type="domain" description="ABC transporter" evidence="5">
    <location>
        <begin position="16"/>
        <end position="250"/>
    </location>
</feature>
<keyword evidence="4" id="KW-0067">ATP-binding</keyword>
<dbReference type="InterPro" id="IPR027417">
    <property type="entry name" value="P-loop_NTPase"/>
</dbReference>
<keyword evidence="7" id="KW-1185">Reference proteome</keyword>
<dbReference type="InterPro" id="IPR003593">
    <property type="entry name" value="AAA+_ATPase"/>
</dbReference>
<organism evidence="6 7">
    <name type="scientific">Pararhizobium capsulatum DSM 1112</name>
    <dbReference type="NCBI Taxonomy" id="1121113"/>
    <lineage>
        <taxon>Bacteria</taxon>
        <taxon>Pseudomonadati</taxon>
        <taxon>Pseudomonadota</taxon>
        <taxon>Alphaproteobacteria</taxon>
        <taxon>Hyphomicrobiales</taxon>
        <taxon>Rhizobiaceae</taxon>
        <taxon>Rhizobium/Agrobacterium group</taxon>
        <taxon>Pararhizobium</taxon>
    </lineage>
</organism>
<dbReference type="InterPro" id="IPR008995">
    <property type="entry name" value="Mo/tungstate-bd_C_term_dom"/>
</dbReference>
<dbReference type="Gene3D" id="2.40.50.100">
    <property type="match status" value="1"/>
</dbReference>
<gene>
    <name evidence="6" type="ORF">QO002_005253</name>
</gene>
<evidence type="ECO:0000256" key="2">
    <source>
        <dbReference type="ARBA" id="ARBA00022448"/>
    </source>
</evidence>
<proteinExistence type="inferred from homology"/>
<dbReference type="Pfam" id="PF08402">
    <property type="entry name" value="TOBE_2"/>
    <property type="match status" value="1"/>
</dbReference>
<dbReference type="InterPro" id="IPR013611">
    <property type="entry name" value="Transp-assoc_OB_typ2"/>
</dbReference>
<dbReference type="SUPFAM" id="SSF52540">
    <property type="entry name" value="P-loop containing nucleoside triphosphate hydrolases"/>
    <property type="match status" value="1"/>
</dbReference>
<evidence type="ECO:0000256" key="3">
    <source>
        <dbReference type="ARBA" id="ARBA00022741"/>
    </source>
</evidence>
<evidence type="ECO:0000256" key="4">
    <source>
        <dbReference type="ARBA" id="ARBA00022840"/>
    </source>
</evidence>
<comment type="caution">
    <text evidence="6">The sequence shown here is derived from an EMBL/GenBank/DDBJ whole genome shotgun (WGS) entry which is preliminary data.</text>
</comment>
<dbReference type="InterPro" id="IPR003439">
    <property type="entry name" value="ABC_transporter-like_ATP-bd"/>
</dbReference>
<dbReference type="Gene3D" id="3.40.50.300">
    <property type="entry name" value="P-loop containing nucleotide triphosphate hydrolases"/>
    <property type="match status" value="1"/>
</dbReference>
<dbReference type="PANTHER" id="PTHR42781:SF4">
    <property type="entry name" value="SPERMIDINE_PUTRESCINE IMPORT ATP-BINDING PROTEIN POTA"/>
    <property type="match status" value="1"/>
</dbReference>
<evidence type="ECO:0000259" key="5">
    <source>
        <dbReference type="PROSITE" id="PS50893"/>
    </source>
</evidence>
<dbReference type="PROSITE" id="PS50893">
    <property type="entry name" value="ABC_TRANSPORTER_2"/>
    <property type="match status" value="1"/>
</dbReference>
<comment type="similarity">
    <text evidence="1">Belongs to the ABC transporter superfamily.</text>
</comment>
<dbReference type="SUPFAM" id="SSF50331">
    <property type="entry name" value="MOP-like"/>
    <property type="match status" value="1"/>
</dbReference>
<dbReference type="SMART" id="SM00382">
    <property type="entry name" value="AAA"/>
    <property type="match status" value="1"/>
</dbReference>